<feature type="compositionally biased region" description="Polar residues" evidence="1">
    <location>
        <begin position="817"/>
        <end position="832"/>
    </location>
</feature>
<feature type="region of interest" description="Disordered" evidence="1">
    <location>
        <begin position="103"/>
        <end position="122"/>
    </location>
</feature>
<feature type="compositionally biased region" description="Acidic residues" evidence="1">
    <location>
        <begin position="428"/>
        <end position="444"/>
    </location>
</feature>
<feature type="compositionally biased region" description="Polar residues" evidence="1">
    <location>
        <begin position="138"/>
        <end position="150"/>
    </location>
</feature>
<feature type="compositionally biased region" description="Basic residues" evidence="1">
    <location>
        <begin position="834"/>
        <end position="847"/>
    </location>
</feature>
<feature type="compositionally biased region" description="Basic residues" evidence="1">
    <location>
        <begin position="583"/>
        <end position="606"/>
    </location>
</feature>
<gene>
    <name evidence="2" type="primary">Dana\GF22504</name>
    <name evidence="2" type="synonym">dana_GLEANR_6468</name>
    <name evidence="2" type="ORF">GF22504</name>
</gene>
<dbReference type="HOGENOM" id="CLU_322179_0_0_1"/>
<feature type="compositionally biased region" description="Basic residues" evidence="1">
    <location>
        <begin position="685"/>
        <end position="709"/>
    </location>
</feature>
<feature type="compositionally biased region" description="Low complexity" evidence="1">
    <location>
        <begin position="563"/>
        <end position="573"/>
    </location>
</feature>
<feature type="compositionally biased region" description="Basic residues" evidence="1">
    <location>
        <begin position="765"/>
        <end position="787"/>
    </location>
</feature>
<name>B3MWJ4_DROAN</name>
<dbReference type="EMBL" id="CH902625">
    <property type="protein sequence ID" value="EDV34979.1"/>
    <property type="molecule type" value="Genomic_DNA"/>
</dbReference>
<feature type="region of interest" description="Disordered" evidence="1">
    <location>
        <begin position="127"/>
        <end position="302"/>
    </location>
</feature>
<evidence type="ECO:0000313" key="2">
    <source>
        <dbReference type="EMBL" id="EDV34979.1"/>
    </source>
</evidence>
<sequence length="899" mass="99865">MSLSAGPLDSKKRWLGAEVVVEVLMLASGRPMSASQIARPTERFVEDMLEDAVRWDFVSKDEGSRYRLRDDRRQHFILYENPRMLIRVPSYVRNLNPGMCPSVKEALEKTPPPPPTTTSCDLSLEKTVFPPEDPQEPPTTSQDSQDSQVVNCAVQEPSRDRRQKAQGSHSVKKISMRRPRPLAGSRKPAKSKAKRAARKQLSPPRPSKERKVGAPRSRKSVAKRTQCSRSPKRQESGGIKRSSSTALAKKSKSIRRRSKIPESSEKLPPAPKRSARKPSAPKTAAIPEKTTTTSTTSSEPPNGFASMVEWLAFIWRKAMGFDPSPPAAAASAAAAAARDASAELDLGPERMLSLEEFCREFRSHSIIQSPPGDPYPRLDKLTPGSGATSYASLLSHPLPAGVDIQEAVMEAGEGAGRREVPGDTTKDMEEEEASSVDGTSEDDIQSSSVELLDSSISAHQDQDTEMLDLTGSVMEDASDVDTRRGRTCRKMKMKPRVPTKRRAPKVAPDSSREGSSLDANPRQTCRRMRRKPRIQAPTRRRKAPKVVPQESSTPEEAEDYKDSSTSTGDGSSSLDATSEVATKSRRTCKQMKRKPPKVLPKRRKAPKATPPDPRSSAGEVASGASCEEVEPRRPRTAKQLKNRPPKVATKRRRNPKFPPRSNPHKKHRKELPDSTTSNSPEIRTKPRRTCKQMKKKPKFRAPLKRRKSPKVVLRNPRSPAGGRIVLKLPSGAPWRESESEVLHLTSSAMDWCSSLDVTSEVEATRRRRSCREMKKKPPKISFKRRRTPKVDPQKSPVAGEISGDVPRRTAGGKEFQDSTTTTLGESSSPEVTSQRRRTCRQMKKKPPKAMAFNKPRKIPKRAGELGDETEKDNAKDNGRKCVSSDVIFLRRQPEWSLVL</sequence>
<feature type="compositionally biased region" description="Low complexity" evidence="1">
    <location>
        <begin position="446"/>
        <end position="457"/>
    </location>
</feature>
<accession>B3MWJ4</accession>
<feature type="compositionally biased region" description="Basic residues" evidence="1">
    <location>
        <begin position="170"/>
        <end position="180"/>
    </location>
</feature>
<proteinExistence type="predicted"/>
<dbReference type="Proteomes" id="UP000007801">
    <property type="component" value="Unassembled WGS sequence"/>
</dbReference>
<protein>
    <submittedName>
        <fullName evidence="2">Uncharacterized protein</fullName>
    </submittedName>
</protein>
<evidence type="ECO:0000256" key="1">
    <source>
        <dbReference type="SAM" id="MobiDB-lite"/>
    </source>
</evidence>
<feature type="compositionally biased region" description="Basic residues" evidence="1">
    <location>
        <begin position="524"/>
        <end position="544"/>
    </location>
</feature>
<dbReference type="InParanoid" id="B3MWJ4"/>
<evidence type="ECO:0000313" key="3">
    <source>
        <dbReference type="Proteomes" id="UP000007801"/>
    </source>
</evidence>
<feature type="compositionally biased region" description="Basic residues" evidence="1">
    <location>
        <begin position="634"/>
        <end position="655"/>
    </location>
</feature>
<feature type="compositionally biased region" description="Polar residues" evidence="1">
    <location>
        <begin position="513"/>
        <end position="523"/>
    </location>
</feature>
<feature type="region of interest" description="Disordered" evidence="1">
    <location>
        <begin position="764"/>
        <end position="882"/>
    </location>
</feature>
<feature type="compositionally biased region" description="Basic and acidic residues" evidence="1">
    <location>
        <begin position="415"/>
        <end position="427"/>
    </location>
</feature>
<feature type="region of interest" description="Disordered" evidence="1">
    <location>
        <begin position="411"/>
        <end position="726"/>
    </location>
</feature>
<feature type="compositionally biased region" description="Basic residues" evidence="1">
    <location>
        <begin position="249"/>
        <end position="258"/>
    </location>
</feature>
<dbReference type="AlphaFoldDB" id="B3MWJ4"/>
<feature type="compositionally biased region" description="Basic residues" evidence="1">
    <location>
        <begin position="485"/>
        <end position="504"/>
    </location>
</feature>
<keyword evidence="3" id="KW-1185">Reference proteome</keyword>
<reference evidence="2 3" key="1">
    <citation type="journal article" date="2007" name="Nature">
        <title>Evolution of genes and genomes on the Drosophila phylogeny.</title>
        <authorList>
            <consortium name="Drosophila 12 Genomes Consortium"/>
            <person name="Clark A.G."/>
            <person name="Eisen M.B."/>
            <person name="Smith D.R."/>
            <person name="Bergman C.M."/>
            <person name="Oliver B."/>
            <person name="Markow T.A."/>
            <person name="Kaufman T.C."/>
            <person name="Kellis M."/>
            <person name="Gelbart W."/>
            <person name="Iyer V.N."/>
            <person name="Pollard D.A."/>
            <person name="Sackton T.B."/>
            <person name="Larracuente A.M."/>
            <person name="Singh N.D."/>
            <person name="Abad J.P."/>
            <person name="Abt D.N."/>
            <person name="Adryan B."/>
            <person name="Aguade M."/>
            <person name="Akashi H."/>
            <person name="Anderson W.W."/>
            <person name="Aquadro C.F."/>
            <person name="Ardell D.H."/>
            <person name="Arguello R."/>
            <person name="Artieri C.G."/>
            <person name="Barbash D.A."/>
            <person name="Barker D."/>
            <person name="Barsanti P."/>
            <person name="Batterham P."/>
            <person name="Batzoglou S."/>
            <person name="Begun D."/>
            <person name="Bhutkar A."/>
            <person name="Blanco E."/>
            <person name="Bosak S.A."/>
            <person name="Bradley R.K."/>
            <person name="Brand A.D."/>
            <person name="Brent M.R."/>
            <person name="Brooks A.N."/>
            <person name="Brown R.H."/>
            <person name="Butlin R.K."/>
            <person name="Caggese C."/>
            <person name="Calvi B.R."/>
            <person name="Bernardo de Carvalho A."/>
            <person name="Caspi A."/>
            <person name="Castrezana S."/>
            <person name="Celniker S.E."/>
            <person name="Chang J.L."/>
            <person name="Chapple C."/>
            <person name="Chatterji S."/>
            <person name="Chinwalla A."/>
            <person name="Civetta A."/>
            <person name="Clifton S.W."/>
            <person name="Comeron J.M."/>
            <person name="Costello J.C."/>
            <person name="Coyne J.A."/>
            <person name="Daub J."/>
            <person name="David R.G."/>
            <person name="Delcher A.L."/>
            <person name="Delehaunty K."/>
            <person name="Do C.B."/>
            <person name="Ebling H."/>
            <person name="Edwards K."/>
            <person name="Eickbush T."/>
            <person name="Evans J.D."/>
            <person name="Filipski A."/>
            <person name="Findeiss S."/>
            <person name="Freyhult E."/>
            <person name="Fulton L."/>
            <person name="Fulton R."/>
            <person name="Garcia A.C."/>
            <person name="Gardiner A."/>
            <person name="Garfield D.A."/>
            <person name="Garvin B.E."/>
            <person name="Gibson G."/>
            <person name="Gilbert D."/>
            <person name="Gnerre S."/>
            <person name="Godfrey J."/>
            <person name="Good R."/>
            <person name="Gotea V."/>
            <person name="Gravely B."/>
            <person name="Greenberg A.J."/>
            <person name="Griffiths-Jones S."/>
            <person name="Gross S."/>
            <person name="Guigo R."/>
            <person name="Gustafson E.A."/>
            <person name="Haerty W."/>
            <person name="Hahn M.W."/>
            <person name="Halligan D.L."/>
            <person name="Halpern A.L."/>
            <person name="Halter G.M."/>
            <person name="Han M.V."/>
            <person name="Heger A."/>
            <person name="Hillier L."/>
            <person name="Hinrichs A.S."/>
            <person name="Holmes I."/>
            <person name="Hoskins R.A."/>
            <person name="Hubisz M.J."/>
            <person name="Hultmark D."/>
            <person name="Huntley M.A."/>
            <person name="Jaffe D.B."/>
            <person name="Jagadeeshan S."/>
            <person name="Jeck W.R."/>
            <person name="Johnson J."/>
            <person name="Jones C.D."/>
            <person name="Jordan W.C."/>
            <person name="Karpen G.H."/>
            <person name="Kataoka E."/>
            <person name="Keightley P.D."/>
            <person name="Kheradpour P."/>
            <person name="Kirkness E.F."/>
            <person name="Koerich L.B."/>
            <person name="Kristiansen K."/>
            <person name="Kudrna D."/>
            <person name="Kulathinal R.J."/>
            <person name="Kumar S."/>
            <person name="Kwok R."/>
            <person name="Lander E."/>
            <person name="Langley C.H."/>
            <person name="Lapoint R."/>
            <person name="Lazzaro B.P."/>
            <person name="Lee S.J."/>
            <person name="Levesque L."/>
            <person name="Li R."/>
            <person name="Lin C.F."/>
            <person name="Lin M.F."/>
            <person name="Lindblad-Toh K."/>
            <person name="Llopart A."/>
            <person name="Long M."/>
            <person name="Low L."/>
            <person name="Lozovsky E."/>
            <person name="Lu J."/>
            <person name="Luo M."/>
            <person name="Machado C.A."/>
            <person name="Makalowski W."/>
            <person name="Marzo M."/>
            <person name="Matsuda M."/>
            <person name="Matzkin L."/>
            <person name="McAllister B."/>
            <person name="McBride C.S."/>
            <person name="McKernan B."/>
            <person name="McKernan K."/>
            <person name="Mendez-Lago M."/>
            <person name="Minx P."/>
            <person name="Mollenhauer M.U."/>
            <person name="Montooth K."/>
            <person name="Mount S.M."/>
            <person name="Mu X."/>
            <person name="Myers E."/>
            <person name="Negre B."/>
            <person name="Newfeld S."/>
            <person name="Nielsen R."/>
            <person name="Noor M.A."/>
            <person name="O'Grady P."/>
            <person name="Pachter L."/>
            <person name="Papaceit M."/>
            <person name="Parisi M.J."/>
            <person name="Parisi M."/>
            <person name="Parts L."/>
            <person name="Pedersen J.S."/>
            <person name="Pesole G."/>
            <person name="Phillippy A.M."/>
            <person name="Ponting C.P."/>
            <person name="Pop M."/>
            <person name="Porcelli D."/>
            <person name="Powell J.R."/>
            <person name="Prohaska S."/>
            <person name="Pruitt K."/>
            <person name="Puig M."/>
            <person name="Quesneville H."/>
            <person name="Ram K.R."/>
            <person name="Rand D."/>
            <person name="Rasmussen M.D."/>
            <person name="Reed L.K."/>
            <person name="Reenan R."/>
            <person name="Reily A."/>
            <person name="Remington K.A."/>
            <person name="Rieger T.T."/>
            <person name="Ritchie M.G."/>
            <person name="Robin C."/>
            <person name="Rogers Y.H."/>
            <person name="Rohde C."/>
            <person name="Rozas J."/>
            <person name="Rubenfield M.J."/>
            <person name="Ruiz A."/>
            <person name="Russo S."/>
            <person name="Salzberg S.L."/>
            <person name="Sanchez-Gracia A."/>
            <person name="Saranga D.J."/>
            <person name="Sato H."/>
            <person name="Schaeffer S.W."/>
            <person name="Schatz M.C."/>
            <person name="Schlenke T."/>
            <person name="Schwartz R."/>
            <person name="Segarra C."/>
            <person name="Singh R.S."/>
            <person name="Sirot L."/>
            <person name="Sirota M."/>
            <person name="Sisneros N.B."/>
            <person name="Smith C.D."/>
            <person name="Smith T.F."/>
            <person name="Spieth J."/>
            <person name="Stage D.E."/>
            <person name="Stark A."/>
            <person name="Stephan W."/>
            <person name="Strausberg R.L."/>
            <person name="Strempel S."/>
            <person name="Sturgill D."/>
            <person name="Sutton G."/>
            <person name="Sutton G.G."/>
            <person name="Tao W."/>
            <person name="Teichmann S."/>
            <person name="Tobari Y.N."/>
            <person name="Tomimura Y."/>
            <person name="Tsolas J.M."/>
            <person name="Valente V.L."/>
            <person name="Venter E."/>
            <person name="Venter J.C."/>
            <person name="Vicario S."/>
            <person name="Vieira F.G."/>
            <person name="Vilella A.J."/>
            <person name="Villasante A."/>
            <person name="Walenz B."/>
            <person name="Wang J."/>
            <person name="Wasserman M."/>
            <person name="Watts T."/>
            <person name="Wilson D."/>
            <person name="Wilson R.K."/>
            <person name="Wing R.A."/>
            <person name="Wolfner M.F."/>
            <person name="Wong A."/>
            <person name="Wong G.K."/>
            <person name="Wu C.I."/>
            <person name="Wu G."/>
            <person name="Yamamoto D."/>
            <person name="Yang H.P."/>
            <person name="Yang S.P."/>
            <person name="Yorke J.A."/>
            <person name="Yoshida K."/>
            <person name="Zdobnov E."/>
            <person name="Zhang P."/>
            <person name="Zhang Y."/>
            <person name="Zimin A.V."/>
            <person name="Baldwin J."/>
            <person name="Abdouelleil A."/>
            <person name="Abdulkadir J."/>
            <person name="Abebe A."/>
            <person name="Abera B."/>
            <person name="Abreu J."/>
            <person name="Acer S.C."/>
            <person name="Aftuck L."/>
            <person name="Alexander A."/>
            <person name="An P."/>
            <person name="Anderson E."/>
            <person name="Anderson S."/>
            <person name="Arachi H."/>
            <person name="Azer M."/>
            <person name="Bachantsang P."/>
            <person name="Barry A."/>
            <person name="Bayul T."/>
            <person name="Berlin A."/>
            <person name="Bessette D."/>
            <person name="Bloom T."/>
            <person name="Blye J."/>
            <person name="Boguslavskiy L."/>
            <person name="Bonnet C."/>
            <person name="Boukhgalter B."/>
            <person name="Bourzgui I."/>
            <person name="Brown A."/>
            <person name="Cahill P."/>
            <person name="Channer S."/>
            <person name="Cheshatsang Y."/>
            <person name="Chuda L."/>
            <person name="Citroen M."/>
            <person name="Collymore A."/>
            <person name="Cooke P."/>
            <person name="Costello M."/>
            <person name="D'Aco K."/>
            <person name="Daza R."/>
            <person name="De Haan G."/>
            <person name="DeGray S."/>
            <person name="DeMaso C."/>
            <person name="Dhargay N."/>
            <person name="Dooley K."/>
            <person name="Dooley E."/>
            <person name="Doricent M."/>
            <person name="Dorje P."/>
            <person name="Dorjee K."/>
            <person name="Dupes A."/>
            <person name="Elong R."/>
            <person name="Falk J."/>
            <person name="Farina A."/>
            <person name="Faro S."/>
            <person name="Ferguson D."/>
            <person name="Fisher S."/>
            <person name="Foley C.D."/>
            <person name="Franke A."/>
            <person name="Friedrich D."/>
            <person name="Gadbois L."/>
            <person name="Gearin G."/>
            <person name="Gearin C.R."/>
            <person name="Giannoukos G."/>
            <person name="Goode T."/>
            <person name="Graham J."/>
            <person name="Grandbois E."/>
            <person name="Grewal S."/>
            <person name="Gyaltsen K."/>
            <person name="Hafez N."/>
            <person name="Hagos B."/>
            <person name="Hall J."/>
            <person name="Henson C."/>
            <person name="Hollinger A."/>
            <person name="Honan T."/>
            <person name="Huard M.D."/>
            <person name="Hughes L."/>
            <person name="Hurhula B."/>
            <person name="Husby M.E."/>
            <person name="Kamat A."/>
            <person name="Kanga B."/>
            <person name="Kashin S."/>
            <person name="Khazanovich D."/>
            <person name="Kisner P."/>
            <person name="Lance K."/>
            <person name="Lara M."/>
            <person name="Lee W."/>
            <person name="Lennon N."/>
            <person name="Letendre F."/>
            <person name="LeVine R."/>
            <person name="Lipovsky A."/>
            <person name="Liu X."/>
            <person name="Liu J."/>
            <person name="Liu S."/>
            <person name="Lokyitsang T."/>
            <person name="Lokyitsang Y."/>
            <person name="Lubonja R."/>
            <person name="Lui A."/>
            <person name="MacDonald P."/>
            <person name="Magnisalis V."/>
            <person name="Maru K."/>
            <person name="Matthews C."/>
            <person name="McCusker W."/>
            <person name="McDonough S."/>
            <person name="Mehta T."/>
            <person name="Meldrim J."/>
            <person name="Meneus L."/>
            <person name="Mihai O."/>
            <person name="Mihalev A."/>
            <person name="Mihova T."/>
            <person name="Mittelman R."/>
            <person name="Mlenga V."/>
            <person name="Montmayeur A."/>
            <person name="Mulrain L."/>
            <person name="Navidi A."/>
            <person name="Naylor J."/>
            <person name="Negash T."/>
            <person name="Nguyen T."/>
            <person name="Nguyen N."/>
            <person name="Nicol R."/>
            <person name="Norbu C."/>
            <person name="Norbu N."/>
            <person name="Novod N."/>
            <person name="O'Neill B."/>
            <person name="Osman S."/>
            <person name="Markiewicz E."/>
            <person name="Oyono O.L."/>
            <person name="Patti C."/>
            <person name="Phunkhang P."/>
            <person name="Pierre F."/>
            <person name="Priest M."/>
            <person name="Raghuraman S."/>
            <person name="Rege F."/>
            <person name="Reyes R."/>
            <person name="Rise C."/>
            <person name="Rogov P."/>
            <person name="Ross K."/>
            <person name="Ryan E."/>
            <person name="Settipalli S."/>
            <person name="Shea T."/>
            <person name="Sherpa N."/>
            <person name="Shi L."/>
            <person name="Shih D."/>
            <person name="Sparrow T."/>
            <person name="Spaulding J."/>
            <person name="Stalker J."/>
            <person name="Stange-Thomann N."/>
            <person name="Stavropoulos S."/>
            <person name="Stone C."/>
            <person name="Strader C."/>
            <person name="Tesfaye S."/>
            <person name="Thomson T."/>
            <person name="Thoulutsang Y."/>
            <person name="Thoulutsang D."/>
            <person name="Topham K."/>
            <person name="Topping I."/>
            <person name="Tsamla T."/>
            <person name="Vassiliev H."/>
            <person name="Vo A."/>
            <person name="Wangchuk T."/>
            <person name="Wangdi T."/>
            <person name="Weiand M."/>
            <person name="Wilkinson J."/>
            <person name="Wilson A."/>
            <person name="Yadav S."/>
            <person name="Young G."/>
            <person name="Yu Q."/>
            <person name="Zembek L."/>
            <person name="Zhong D."/>
            <person name="Zimmer A."/>
            <person name="Zwirko Z."/>
            <person name="Jaffe D.B."/>
            <person name="Alvarez P."/>
            <person name="Brockman W."/>
            <person name="Butler J."/>
            <person name="Chin C."/>
            <person name="Gnerre S."/>
            <person name="Grabherr M."/>
            <person name="Kleber M."/>
            <person name="Mauceli E."/>
            <person name="MacCallum I."/>
        </authorList>
    </citation>
    <scope>NUCLEOTIDE SEQUENCE [LARGE SCALE GENOMIC DNA]</scope>
    <source>
        <strain evidence="3">Tucson 14024-0371.13</strain>
    </source>
</reference>
<feature type="compositionally biased region" description="Basic residues" evidence="1">
    <location>
        <begin position="187"/>
        <end position="198"/>
    </location>
</feature>
<organism evidence="2 3">
    <name type="scientific">Drosophila ananassae</name>
    <name type="common">Fruit fly</name>
    <dbReference type="NCBI Taxonomy" id="7217"/>
    <lineage>
        <taxon>Eukaryota</taxon>
        <taxon>Metazoa</taxon>
        <taxon>Ecdysozoa</taxon>
        <taxon>Arthropoda</taxon>
        <taxon>Hexapoda</taxon>
        <taxon>Insecta</taxon>
        <taxon>Pterygota</taxon>
        <taxon>Neoptera</taxon>
        <taxon>Endopterygota</taxon>
        <taxon>Diptera</taxon>
        <taxon>Brachycera</taxon>
        <taxon>Muscomorpha</taxon>
        <taxon>Ephydroidea</taxon>
        <taxon>Drosophilidae</taxon>
        <taxon>Drosophila</taxon>
        <taxon>Sophophora</taxon>
    </lineage>
</organism>